<keyword evidence="2" id="KW-1185">Reference proteome</keyword>
<evidence type="ECO:0000313" key="2">
    <source>
        <dbReference type="Proteomes" id="UP001165064"/>
    </source>
</evidence>
<gene>
    <name evidence="1" type="ORF">Amon02_000883500</name>
</gene>
<protein>
    <submittedName>
        <fullName evidence="1">Unnamed protein product</fullName>
    </submittedName>
</protein>
<dbReference type="Proteomes" id="UP001165064">
    <property type="component" value="Unassembled WGS sequence"/>
</dbReference>
<name>A0ACB5TLU7_AMBMO</name>
<evidence type="ECO:0000313" key="1">
    <source>
        <dbReference type="EMBL" id="GME91071.1"/>
    </source>
</evidence>
<proteinExistence type="predicted"/>
<organism evidence="1 2">
    <name type="scientific">Ambrosiozyma monospora</name>
    <name type="common">Yeast</name>
    <name type="synonym">Endomycopsis monosporus</name>
    <dbReference type="NCBI Taxonomy" id="43982"/>
    <lineage>
        <taxon>Eukaryota</taxon>
        <taxon>Fungi</taxon>
        <taxon>Dikarya</taxon>
        <taxon>Ascomycota</taxon>
        <taxon>Saccharomycotina</taxon>
        <taxon>Pichiomycetes</taxon>
        <taxon>Pichiales</taxon>
        <taxon>Pichiaceae</taxon>
        <taxon>Ambrosiozyma</taxon>
    </lineage>
</organism>
<accession>A0ACB5TLU7</accession>
<sequence length="277" mass="31340">MSYKPLASPVIQQEEQQEQIAFEPISNLTTQYDINLQKLNQDVQEIYASYNYFLQFCSYVNLSKIKELEDFLDETVTSVHQVIKFTQKLVKPQATEGIEHADLTNLDLTIKAYHSHLLHFIEKSLTYKARVADFKISDGVIGGLSESSTIMSSNSNTTPSITISNSDEDDEEKEKLTAAENLQEQQRQKISQDEATLENHFEKVDSFVNDMSKFSGTLWKVEAEMKKQLLKIGGDDLEQPDVVYDNAGFSIYSDTLDIVLGFGFVSALLFSSFLLSL</sequence>
<reference evidence="1" key="1">
    <citation type="submission" date="2023-04" db="EMBL/GenBank/DDBJ databases">
        <title>Ambrosiozyma monospora NBRC 10751.</title>
        <authorList>
            <person name="Ichikawa N."/>
            <person name="Sato H."/>
            <person name="Tonouchi N."/>
        </authorList>
    </citation>
    <scope>NUCLEOTIDE SEQUENCE</scope>
    <source>
        <strain evidence="1">NBRC 10751</strain>
    </source>
</reference>
<dbReference type="EMBL" id="BSXS01007993">
    <property type="protein sequence ID" value="GME91071.1"/>
    <property type="molecule type" value="Genomic_DNA"/>
</dbReference>
<comment type="caution">
    <text evidence="1">The sequence shown here is derived from an EMBL/GenBank/DDBJ whole genome shotgun (WGS) entry which is preliminary data.</text>
</comment>